<evidence type="ECO:0000313" key="3">
    <source>
        <dbReference type="EMBL" id="KAL3080130.1"/>
    </source>
</evidence>
<sequence>MIVFLLIGEAFAGSLLSKPKSGETSKSRIQSSNAKPKSEIKIQHHSRTQRVTTRVENAFHQRTITQRITQWSTAGVADRFQIPLRNAKQKRWPNRFFKFLDSKQ</sequence>
<name>A0ABD2IS67_HETSC</name>
<keyword evidence="2" id="KW-0732">Signal</keyword>
<reference evidence="3 4" key="1">
    <citation type="submission" date="2024-10" db="EMBL/GenBank/DDBJ databases">
        <authorList>
            <person name="Kim D."/>
        </authorList>
    </citation>
    <scope>NUCLEOTIDE SEQUENCE [LARGE SCALE GENOMIC DNA]</scope>
    <source>
        <strain evidence="3">Taebaek</strain>
    </source>
</reference>
<evidence type="ECO:0000256" key="1">
    <source>
        <dbReference type="SAM" id="MobiDB-lite"/>
    </source>
</evidence>
<evidence type="ECO:0000256" key="2">
    <source>
        <dbReference type="SAM" id="SignalP"/>
    </source>
</evidence>
<organism evidence="3 4">
    <name type="scientific">Heterodera schachtii</name>
    <name type="common">Sugarbeet cyst nematode worm</name>
    <name type="synonym">Tylenchus schachtii</name>
    <dbReference type="NCBI Taxonomy" id="97005"/>
    <lineage>
        <taxon>Eukaryota</taxon>
        <taxon>Metazoa</taxon>
        <taxon>Ecdysozoa</taxon>
        <taxon>Nematoda</taxon>
        <taxon>Chromadorea</taxon>
        <taxon>Rhabditida</taxon>
        <taxon>Tylenchina</taxon>
        <taxon>Tylenchomorpha</taxon>
        <taxon>Tylenchoidea</taxon>
        <taxon>Heteroderidae</taxon>
        <taxon>Heteroderinae</taxon>
        <taxon>Heterodera</taxon>
    </lineage>
</organism>
<evidence type="ECO:0000313" key="4">
    <source>
        <dbReference type="Proteomes" id="UP001620645"/>
    </source>
</evidence>
<keyword evidence="4" id="KW-1185">Reference proteome</keyword>
<feature type="chain" id="PRO_5044808122" description="Secreted protein" evidence="2">
    <location>
        <begin position="18"/>
        <end position="104"/>
    </location>
</feature>
<dbReference type="Proteomes" id="UP001620645">
    <property type="component" value="Unassembled WGS sequence"/>
</dbReference>
<evidence type="ECO:0008006" key="5">
    <source>
        <dbReference type="Google" id="ProtNLM"/>
    </source>
</evidence>
<proteinExistence type="predicted"/>
<feature type="region of interest" description="Disordered" evidence="1">
    <location>
        <begin position="18"/>
        <end position="51"/>
    </location>
</feature>
<dbReference type="AlphaFoldDB" id="A0ABD2IS67"/>
<dbReference type="EMBL" id="JBICCN010000297">
    <property type="protein sequence ID" value="KAL3080130.1"/>
    <property type="molecule type" value="Genomic_DNA"/>
</dbReference>
<comment type="caution">
    <text evidence="3">The sequence shown here is derived from an EMBL/GenBank/DDBJ whole genome shotgun (WGS) entry which is preliminary data.</text>
</comment>
<accession>A0ABD2IS67</accession>
<feature type="signal peptide" evidence="2">
    <location>
        <begin position="1"/>
        <end position="17"/>
    </location>
</feature>
<gene>
    <name evidence="3" type="ORF">niasHS_013802</name>
</gene>
<protein>
    <recommendedName>
        <fullName evidence="5">Secreted protein</fullName>
    </recommendedName>
</protein>